<dbReference type="VEuPathDB" id="TrichDB:TRFO_37851"/>
<dbReference type="AlphaFoldDB" id="A0A1J4JFI6"/>
<dbReference type="RefSeq" id="XP_068349125.1">
    <property type="nucleotide sequence ID" value="XM_068511679.1"/>
</dbReference>
<dbReference type="EMBL" id="MLAK01001206">
    <property type="protein sequence ID" value="OHS95988.1"/>
    <property type="molecule type" value="Genomic_DNA"/>
</dbReference>
<evidence type="ECO:0000313" key="3">
    <source>
        <dbReference type="Proteomes" id="UP000179807"/>
    </source>
</evidence>
<name>A0A1J4JFI6_9EUKA</name>
<gene>
    <name evidence="2" type="ORF">TRFO_37851</name>
</gene>
<organism evidence="2 3">
    <name type="scientific">Tritrichomonas foetus</name>
    <dbReference type="NCBI Taxonomy" id="1144522"/>
    <lineage>
        <taxon>Eukaryota</taxon>
        <taxon>Metamonada</taxon>
        <taxon>Parabasalia</taxon>
        <taxon>Tritrichomonadida</taxon>
        <taxon>Tritrichomonadidae</taxon>
        <taxon>Tritrichomonas</taxon>
    </lineage>
</organism>
<keyword evidence="1" id="KW-0812">Transmembrane</keyword>
<keyword evidence="1" id="KW-1133">Transmembrane helix</keyword>
<proteinExistence type="predicted"/>
<accession>A0A1J4JFI6</accession>
<feature type="transmembrane region" description="Helical" evidence="1">
    <location>
        <begin position="35"/>
        <end position="54"/>
    </location>
</feature>
<protein>
    <submittedName>
        <fullName evidence="2">Uncharacterized protein</fullName>
    </submittedName>
</protein>
<dbReference type="Proteomes" id="UP000179807">
    <property type="component" value="Unassembled WGS sequence"/>
</dbReference>
<dbReference type="GeneID" id="94846383"/>
<evidence type="ECO:0000313" key="2">
    <source>
        <dbReference type="EMBL" id="OHS95988.1"/>
    </source>
</evidence>
<sequence>MGVHIKLIRATGLPQRDESHNNPISQWKNFYRPPWVFLFHMIQVFCFIWIYLTIINPTVTTLYQIRDMLITHFLPDREDKIPFSSIDILQNSIEDCLDNIEKIYKDSFQNFYFSDSLHPVIFNIYWLNGSVTQSANIELTQSFFHHILSFDLTSKFMLMIEEGEVIG</sequence>
<comment type="caution">
    <text evidence="2">The sequence shown here is derived from an EMBL/GenBank/DDBJ whole genome shotgun (WGS) entry which is preliminary data.</text>
</comment>
<keyword evidence="1" id="KW-0472">Membrane</keyword>
<reference evidence="2" key="1">
    <citation type="submission" date="2016-10" db="EMBL/GenBank/DDBJ databases">
        <authorList>
            <person name="Benchimol M."/>
            <person name="Almeida L.G."/>
            <person name="Vasconcelos A.T."/>
            <person name="Perreira-Neves A."/>
            <person name="Rosa I.A."/>
            <person name="Tasca T."/>
            <person name="Bogo M.R."/>
            <person name="de Souza W."/>
        </authorList>
    </citation>
    <scope>NUCLEOTIDE SEQUENCE [LARGE SCALE GENOMIC DNA]</scope>
    <source>
        <strain evidence="2">K</strain>
    </source>
</reference>
<keyword evidence="3" id="KW-1185">Reference proteome</keyword>
<evidence type="ECO:0000256" key="1">
    <source>
        <dbReference type="SAM" id="Phobius"/>
    </source>
</evidence>